<protein>
    <submittedName>
        <fullName evidence="1">Uncharacterized protein</fullName>
    </submittedName>
</protein>
<evidence type="ECO:0000313" key="2">
    <source>
        <dbReference type="Proteomes" id="UP001154282"/>
    </source>
</evidence>
<gene>
    <name evidence="1" type="ORF">LITE_LOCUS1963</name>
</gene>
<dbReference type="EMBL" id="CAMGYJ010000002">
    <property type="protein sequence ID" value="CAI0378679.1"/>
    <property type="molecule type" value="Genomic_DNA"/>
</dbReference>
<evidence type="ECO:0000313" key="1">
    <source>
        <dbReference type="EMBL" id="CAI0378679.1"/>
    </source>
</evidence>
<proteinExistence type="predicted"/>
<feature type="non-terminal residue" evidence="1">
    <location>
        <position position="105"/>
    </location>
</feature>
<dbReference type="Proteomes" id="UP001154282">
    <property type="component" value="Unassembled WGS sequence"/>
</dbReference>
<sequence>MGNHEDRDRCQEYSSCCSFTCRRLQPASNWWWQKEWRFRTCVFGRISTTATSTHVVLRIAPAVVAQFIGHAAPADFLSLVTFPRVALHFGFRSSWKGLAVGCYEP</sequence>
<organism evidence="1 2">
    <name type="scientific">Linum tenue</name>
    <dbReference type="NCBI Taxonomy" id="586396"/>
    <lineage>
        <taxon>Eukaryota</taxon>
        <taxon>Viridiplantae</taxon>
        <taxon>Streptophyta</taxon>
        <taxon>Embryophyta</taxon>
        <taxon>Tracheophyta</taxon>
        <taxon>Spermatophyta</taxon>
        <taxon>Magnoliopsida</taxon>
        <taxon>eudicotyledons</taxon>
        <taxon>Gunneridae</taxon>
        <taxon>Pentapetalae</taxon>
        <taxon>rosids</taxon>
        <taxon>fabids</taxon>
        <taxon>Malpighiales</taxon>
        <taxon>Linaceae</taxon>
        <taxon>Linum</taxon>
    </lineage>
</organism>
<reference evidence="1" key="1">
    <citation type="submission" date="2022-08" db="EMBL/GenBank/DDBJ databases">
        <authorList>
            <person name="Gutierrez-Valencia J."/>
        </authorList>
    </citation>
    <scope>NUCLEOTIDE SEQUENCE</scope>
</reference>
<name>A0AAV0H166_9ROSI</name>
<keyword evidence="2" id="KW-1185">Reference proteome</keyword>
<dbReference type="AlphaFoldDB" id="A0AAV0H166"/>
<accession>A0AAV0H166</accession>
<comment type="caution">
    <text evidence="1">The sequence shown here is derived from an EMBL/GenBank/DDBJ whole genome shotgun (WGS) entry which is preliminary data.</text>
</comment>